<protein>
    <submittedName>
        <fullName evidence="1">Uncharacterized protein</fullName>
    </submittedName>
</protein>
<organism evidence="1 2">
    <name type="scientific">Cichorium intybus</name>
    <name type="common">Chicory</name>
    <dbReference type="NCBI Taxonomy" id="13427"/>
    <lineage>
        <taxon>Eukaryota</taxon>
        <taxon>Viridiplantae</taxon>
        <taxon>Streptophyta</taxon>
        <taxon>Embryophyta</taxon>
        <taxon>Tracheophyta</taxon>
        <taxon>Spermatophyta</taxon>
        <taxon>Magnoliopsida</taxon>
        <taxon>eudicotyledons</taxon>
        <taxon>Gunneridae</taxon>
        <taxon>Pentapetalae</taxon>
        <taxon>asterids</taxon>
        <taxon>campanulids</taxon>
        <taxon>Asterales</taxon>
        <taxon>Asteraceae</taxon>
        <taxon>Cichorioideae</taxon>
        <taxon>Cichorieae</taxon>
        <taxon>Cichoriinae</taxon>
        <taxon>Cichorium</taxon>
    </lineage>
</organism>
<proteinExistence type="predicted"/>
<name>A0ACB9GCK7_CICIN</name>
<keyword evidence="2" id="KW-1185">Reference proteome</keyword>
<gene>
    <name evidence="1" type="ORF">L2E82_10946</name>
</gene>
<reference evidence="2" key="1">
    <citation type="journal article" date="2022" name="Mol. Ecol. Resour.">
        <title>The genomes of chicory, endive, great burdock and yacon provide insights into Asteraceae palaeo-polyploidization history and plant inulin production.</title>
        <authorList>
            <person name="Fan W."/>
            <person name="Wang S."/>
            <person name="Wang H."/>
            <person name="Wang A."/>
            <person name="Jiang F."/>
            <person name="Liu H."/>
            <person name="Zhao H."/>
            <person name="Xu D."/>
            <person name="Zhang Y."/>
        </authorList>
    </citation>
    <scope>NUCLEOTIDE SEQUENCE [LARGE SCALE GENOMIC DNA]</scope>
    <source>
        <strain evidence="2">cv. Punajuju</strain>
    </source>
</reference>
<dbReference type="EMBL" id="CM042010">
    <property type="protein sequence ID" value="KAI3780951.1"/>
    <property type="molecule type" value="Genomic_DNA"/>
</dbReference>
<sequence>MQDQVLTYYIMCNVKTLSLQDAIDEIPDLETSFAAFHIKPLQALKGYFAVREDDAGDENLSENEQHERFSAKL</sequence>
<dbReference type="Proteomes" id="UP001055811">
    <property type="component" value="Linkage Group LG02"/>
</dbReference>
<accession>A0ACB9GCK7</accession>
<evidence type="ECO:0000313" key="1">
    <source>
        <dbReference type="EMBL" id="KAI3780951.1"/>
    </source>
</evidence>
<evidence type="ECO:0000313" key="2">
    <source>
        <dbReference type="Proteomes" id="UP001055811"/>
    </source>
</evidence>
<comment type="caution">
    <text evidence="1">The sequence shown here is derived from an EMBL/GenBank/DDBJ whole genome shotgun (WGS) entry which is preliminary data.</text>
</comment>
<reference evidence="1 2" key="2">
    <citation type="journal article" date="2022" name="Mol. Ecol. Resour.">
        <title>The genomes of chicory, endive, great burdock and yacon provide insights into Asteraceae paleo-polyploidization history and plant inulin production.</title>
        <authorList>
            <person name="Fan W."/>
            <person name="Wang S."/>
            <person name="Wang H."/>
            <person name="Wang A."/>
            <person name="Jiang F."/>
            <person name="Liu H."/>
            <person name="Zhao H."/>
            <person name="Xu D."/>
            <person name="Zhang Y."/>
        </authorList>
    </citation>
    <scope>NUCLEOTIDE SEQUENCE [LARGE SCALE GENOMIC DNA]</scope>
    <source>
        <strain evidence="2">cv. Punajuju</strain>
        <tissue evidence="1">Leaves</tissue>
    </source>
</reference>